<keyword evidence="3" id="KW-1185">Reference proteome</keyword>
<sequence length="91" mass="10480">MEKRNLLIQPDQPTIPLRREKEGEEGRKERCSAMVDEYVGLVTHCSVDQVSNTNMINIASGQQIIIITFCFNYHRTIGEKQLELFTPISQK</sequence>
<accession>A0A0V0UC43</accession>
<evidence type="ECO:0000256" key="1">
    <source>
        <dbReference type="SAM" id="MobiDB-lite"/>
    </source>
</evidence>
<gene>
    <name evidence="2" type="ORF">T05_10853</name>
</gene>
<name>A0A0V0UC43_9BILA</name>
<protein>
    <submittedName>
        <fullName evidence="2">Uncharacterized protein</fullName>
    </submittedName>
</protein>
<evidence type="ECO:0000313" key="2">
    <source>
        <dbReference type="EMBL" id="KRX48709.1"/>
    </source>
</evidence>
<dbReference type="Proteomes" id="UP000055048">
    <property type="component" value="Unassembled WGS sequence"/>
</dbReference>
<reference evidence="2 3" key="1">
    <citation type="submission" date="2015-01" db="EMBL/GenBank/DDBJ databases">
        <title>Evolution of Trichinella species and genotypes.</title>
        <authorList>
            <person name="Korhonen P.K."/>
            <person name="Edoardo P."/>
            <person name="Giuseppe L.R."/>
            <person name="Gasser R.B."/>
        </authorList>
    </citation>
    <scope>NUCLEOTIDE SEQUENCE [LARGE SCALE GENOMIC DNA]</scope>
    <source>
        <strain evidence="2">ISS417</strain>
    </source>
</reference>
<dbReference type="AlphaFoldDB" id="A0A0V0UC43"/>
<comment type="caution">
    <text evidence="2">The sequence shown here is derived from an EMBL/GenBank/DDBJ whole genome shotgun (WGS) entry which is preliminary data.</text>
</comment>
<dbReference type="EMBL" id="JYDJ01000025">
    <property type="protein sequence ID" value="KRX48709.1"/>
    <property type="molecule type" value="Genomic_DNA"/>
</dbReference>
<organism evidence="2 3">
    <name type="scientific">Trichinella murrelli</name>
    <dbReference type="NCBI Taxonomy" id="144512"/>
    <lineage>
        <taxon>Eukaryota</taxon>
        <taxon>Metazoa</taxon>
        <taxon>Ecdysozoa</taxon>
        <taxon>Nematoda</taxon>
        <taxon>Enoplea</taxon>
        <taxon>Dorylaimia</taxon>
        <taxon>Trichinellida</taxon>
        <taxon>Trichinellidae</taxon>
        <taxon>Trichinella</taxon>
    </lineage>
</organism>
<evidence type="ECO:0000313" key="3">
    <source>
        <dbReference type="Proteomes" id="UP000055048"/>
    </source>
</evidence>
<feature type="region of interest" description="Disordered" evidence="1">
    <location>
        <begin position="1"/>
        <end position="28"/>
    </location>
</feature>
<feature type="compositionally biased region" description="Basic and acidic residues" evidence="1">
    <location>
        <begin position="17"/>
        <end position="28"/>
    </location>
</feature>
<proteinExistence type="predicted"/>